<keyword evidence="8" id="KW-0560">Oxidoreductase</keyword>
<evidence type="ECO:0000256" key="2">
    <source>
        <dbReference type="ARBA" id="ARBA00010617"/>
    </source>
</evidence>
<dbReference type="GO" id="GO:0020037">
    <property type="term" value="F:heme binding"/>
    <property type="evidence" value="ECO:0007669"/>
    <property type="project" value="InterPro"/>
</dbReference>
<protein>
    <submittedName>
        <fullName evidence="10">Cytochrome P450</fullName>
    </submittedName>
</protein>
<keyword evidence="5 7" id="KW-0408">Iron</keyword>
<dbReference type="InterPro" id="IPR036396">
    <property type="entry name" value="Cyt_P450_sf"/>
</dbReference>
<evidence type="ECO:0000256" key="9">
    <source>
        <dbReference type="SAM" id="Phobius"/>
    </source>
</evidence>
<dbReference type="AlphaFoldDB" id="A0AAN6Y242"/>
<dbReference type="GO" id="GO:0008395">
    <property type="term" value="F:steroid hydroxylase activity"/>
    <property type="evidence" value="ECO:0007669"/>
    <property type="project" value="TreeGrafter"/>
</dbReference>
<evidence type="ECO:0000256" key="5">
    <source>
        <dbReference type="ARBA" id="ARBA00023004"/>
    </source>
</evidence>
<evidence type="ECO:0000256" key="7">
    <source>
        <dbReference type="PIRSR" id="PIRSR602403-1"/>
    </source>
</evidence>
<keyword evidence="9" id="KW-0472">Membrane</keyword>
<dbReference type="PANTHER" id="PTHR24304">
    <property type="entry name" value="CYTOCHROME P450 FAMILY 7"/>
    <property type="match status" value="1"/>
</dbReference>
<dbReference type="EMBL" id="MU858192">
    <property type="protein sequence ID" value="KAK4209840.1"/>
    <property type="molecule type" value="Genomic_DNA"/>
</dbReference>
<dbReference type="Pfam" id="PF00067">
    <property type="entry name" value="p450"/>
    <property type="match status" value="1"/>
</dbReference>
<organism evidence="10 11">
    <name type="scientific">Rhypophila decipiens</name>
    <dbReference type="NCBI Taxonomy" id="261697"/>
    <lineage>
        <taxon>Eukaryota</taxon>
        <taxon>Fungi</taxon>
        <taxon>Dikarya</taxon>
        <taxon>Ascomycota</taxon>
        <taxon>Pezizomycotina</taxon>
        <taxon>Sordariomycetes</taxon>
        <taxon>Sordariomycetidae</taxon>
        <taxon>Sordariales</taxon>
        <taxon>Naviculisporaceae</taxon>
        <taxon>Rhypophila</taxon>
    </lineage>
</organism>
<evidence type="ECO:0000313" key="11">
    <source>
        <dbReference type="Proteomes" id="UP001301769"/>
    </source>
</evidence>
<dbReference type="GO" id="GO:0016705">
    <property type="term" value="F:oxidoreductase activity, acting on paired donors, with incorporation or reduction of molecular oxygen"/>
    <property type="evidence" value="ECO:0007669"/>
    <property type="project" value="InterPro"/>
</dbReference>
<dbReference type="GO" id="GO:0005506">
    <property type="term" value="F:iron ion binding"/>
    <property type="evidence" value="ECO:0007669"/>
    <property type="project" value="InterPro"/>
</dbReference>
<keyword evidence="3 7" id="KW-0349">Heme</keyword>
<name>A0AAN6Y242_9PEZI</name>
<keyword evidence="9" id="KW-1133">Transmembrane helix</keyword>
<reference evidence="10" key="2">
    <citation type="submission" date="2023-05" db="EMBL/GenBank/DDBJ databases">
        <authorList>
            <consortium name="Lawrence Berkeley National Laboratory"/>
            <person name="Steindorff A."/>
            <person name="Hensen N."/>
            <person name="Bonometti L."/>
            <person name="Westerberg I."/>
            <person name="Brannstrom I.O."/>
            <person name="Guillou S."/>
            <person name="Cros-Aarteil S."/>
            <person name="Calhoun S."/>
            <person name="Haridas S."/>
            <person name="Kuo A."/>
            <person name="Mondo S."/>
            <person name="Pangilinan J."/>
            <person name="Riley R."/>
            <person name="Labutti K."/>
            <person name="Andreopoulos B."/>
            <person name="Lipzen A."/>
            <person name="Chen C."/>
            <person name="Yanf M."/>
            <person name="Daum C."/>
            <person name="Ng V."/>
            <person name="Clum A."/>
            <person name="Ohm R."/>
            <person name="Martin F."/>
            <person name="Silar P."/>
            <person name="Natvig D."/>
            <person name="Lalanne C."/>
            <person name="Gautier V."/>
            <person name="Ament-Velasquez S.L."/>
            <person name="Kruys A."/>
            <person name="Hutchinson M.I."/>
            <person name="Powell A.J."/>
            <person name="Barry K."/>
            <person name="Miller A.N."/>
            <person name="Grigoriev I.V."/>
            <person name="Debuchy R."/>
            <person name="Gladieux P."/>
            <person name="Thoren M.H."/>
            <person name="Johannesson H."/>
        </authorList>
    </citation>
    <scope>NUCLEOTIDE SEQUENCE</scope>
    <source>
        <strain evidence="10">PSN293</strain>
    </source>
</reference>
<dbReference type="Proteomes" id="UP001301769">
    <property type="component" value="Unassembled WGS sequence"/>
</dbReference>
<dbReference type="InterPro" id="IPR017972">
    <property type="entry name" value="Cyt_P450_CS"/>
</dbReference>
<comment type="cofactor">
    <cofactor evidence="1 7">
        <name>heme</name>
        <dbReference type="ChEBI" id="CHEBI:30413"/>
    </cofactor>
</comment>
<dbReference type="Gene3D" id="1.10.630.10">
    <property type="entry name" value="Cytochrome P450"/>
    <property type="match status" value="1"/>
</dbReference>
<evidence type="ECO:0000256" key="4">
    <source>
        <dbReference type="ARBA" id="ARBA00022723"/>
    </source>
</evidence>
<reference evidence="10" key="1">
    <citation type="journal article" date="2023" name="Mol. Phylogenet. Evol.">
        <title>Genome-scale phylogeny and comparative genomics of the fungal order Sordariales.</title>
        <authorList>
            <person name="Hensen N."/>
            <person name="Bonometti L."/>
            <person name="Westerberg I."/>
            <person name="Brannstrom I.O."/>
            <person name="Guillou S."/>
            <person name="Cros-Aarteil S."/>
            <person name="Calhoun S."/>
            <person name="Haridas S."/>
            <person name="Kuo A."/>
            <person name="Mondo S."/>
            <person name="Pangilinan J."/>
            <person name="Riley R."/>
            <person name="LaButti K."/>
            <person name="Andreopoulos B."/>
            <person name="Lipzen A."/>
            <person name="Chen C."/>
            <person name="Yan M."/>
            <person name="Daum C."/>
            <person name="Ng V."/>
            <person name="Clum A."/>
            <person name="Steindorff A."/>
            <person name="Ohm R.A."/>
            <person name="Martin F."/>
            <person name="Silar P."/>
            <person name="Natvig D.O."/>
            <person name="Lalanne C."/>
            <person name="Gautier V."/>
            <person name="Ament-Velasquez S.L."/>
            <person name="Kruys A."/>
            <person name="Hutchinson M.I."/>
            <person name="Powell A.J."/>
            <person name="Barry K."/>
            <person name="Miller A.N."/>
            <person name="Grigoriev I.V."/>
            <person name="Debuchy R."/>
            <person name="Gladieux P."/>
            <person name="Hiltunen Thoren M."/>
            <person name="Johannesson H."/>
        </authorList>
    </citation>
    <scope>NUCLEOTIDE SEQUENCE</scope>
    <source>
        <strain evidence="10">PSN293</strain>
    </source>
</reference>
<dbReference type="CDD" id="cd11040">
    <property type="entry name" value="CYP7_CYP8-like"/>
    <property type="match status" value="1"/>
</dbReference>
<feature type="binding site" description="axial binding residue" evidence="7">
    <location>
        <position position="476"/>
    </location>
    <ligand>
        <name>heme</name>
        <dbReference type="ChEBI" id="CHEBI:30413"/>
    </ligand>
    <ligandPart>
        <name>Fe</name>
        <dbReference type="ChEBI" id="CHEBI:18248"/>
    </ligandPart>
</feature>
<sequence>MLRELSQSLPLSATVVLLILGLLLSWRLWMFTLKPLIFPSAPKVLPYWIPCHSIAFFRSSDKAIERGLRYVRYSYEPFALQVLGKKLYIISSPTDVTAVFRDTESLQFEGYLDLLLKNMGIKSKARKLAWHKPVPGDSHYDPNNKINPRHLDVIHFVEQAWRTQLLVEERRHEISTPFLKLADMWLQPDHLDAHALQTDCLWCGLRPCDMDHDGGGYPGQISLHSLCRVVFVEGNTRAIFGPHLHDIDPKVAEHMAQFNDSVWMILFNYPDLLQLPVTQAKDKLVAALSTFIQTPDHNKGSEAGIIKETLGVMEAAGLDVGSRATMILLSYWNAISNVGLSTFWILSYLLFDDSLFQLVRDETEAAWHQTQPDSRPPQLDIRYLCANAPYLDAILNEVLRLKNGSGAIREVLKDTTVGGKTLEAGNLAWIPFHQLHTNLNVWGSNAEDFDPFRFIKNKNLDRHPSFRPFGGGATLCPGTLLTKEEIFGFIAILLHRYDIRLATATSVGLKPGDNKKQEFPRMNDLVPSTGVNGPMPGMDIVVDIKMKTKV</sequence>
<keyword evidence="4 7" id="KW-0479">Metal-binding</keyword>
<keyword evidence="9" id="KW-0812">Transmembrane</keyword>
<dbReference type="InterPro" id="IPR001128">
    <property type="entry name" value="Cyt_P450"/>
</dbReference>
<dbReference type="PROSITE" id="PS00086">
    <property type="entry name" value="CYTOCHROME_P450"/>
    <property type="match status" value="1"/>
</dbReference>
<dbReference type="InterPro" id="IPR002403">
    <property type="entry name" value="Cyt_P450_E_grp-IV"/>
</dbReference>
<keyword evidence="11" id="KW-1185">Reference proteome</keyword>
<gene>
    <name evidence="10" type="ORF">QBC37DRAFT_449452</name>
</gene>
<evidence type="ECO:0000313" key="10">
    <source>
        <dbReference type="EMBL" id="KAK4209840.1"/>
    </source>
</evidence>
<evidence type="ECO:0000256" key="3">
    <source>
        <dbReference type="ARBA" id="ARBA00022617"/>
    </source>
</evidence>
<accession>A0AAN6Y242</accession>
<keyword evidence="6 8" id="KW-0503">Monooxygenase</keyword>
<dbReference type="InterPro" id="IPR050529">
    <property type="entry name" value="CYP450_sterol_14alpha_dmase"/>
</dbReference>
<evidence type="ECO:0000256" key="1">
    <source>
        <dbReference type="ARBA" id="ARBA00001971"/>
    </source>
</evidence>
<evidence type="ECO:0000256" key="8">
    <source>
        <dbReference type="RuleBase" id="RU000461"/>
    </source>
</evidence>
<dbReference type="PRINTS" id="PR00465">
    <property type="entry name" value="EP450IV"/>
</dbReference>
<proteinExistence type="inferred from homology"/>
<dbReference type="SUPFAM" id="SSF48264">
    <property type="entry name" value="Cytochrome P450"/>
    <property type="match status" value="1"/>
</dbReference>
<comment type="similarity">
    <text evidence="2 8">Belongs to the cytochrome P450 family.</text>
</comment>
<dbReference type="PANTHER" id="PTHR24304:SF2">
    <property type="entry name" value="24-HYDROXYCHOLESTEROL 7-ALPHA-HYDROXYLASE"/>
    <property type="match status" value="1"/>
</dbReference>
<feature type="transmembrane region" description="Helical" evidence="9">
    <location>
        <begin position="12"/>
        <end position="29"/>
    </location>
</feature>
<evidence type="ECO:0000256" key="6">
    <source>
        <dbReference type="ARBA" id="ARBA00023033"/>
    </source>
</evidence>
<comment type="caution">
    <text evidence="10">The sequence shown here is derived from an EMBL/GenBank/DDBJ whole genome shotgun (WGS) entry which is preliminary data.</text>
</comment>